<dbReference type="AlphaFoldDB" id="A0A974NMG9"/>
<dbReference type="PANTHER" id="PTHR43283">
    <property type="entry name" value="BETA-LACTAMASE-RELATED"/>
    <property type="match status" value="1"/>
</dbReference>
<dbReference type="InterPro" id="IPR050789">
    <property type="entry name" value="Diverse_Enzym_Activities"/>
</dbReference>
<dbReference type="Gene3D" id="3.40.710.10">
    <property type="entry name" value="DD-peptidase/beta-lactamase superfamily"/>
    <property type="match status" value="1"/>
</dbReference>
<proteinExistence type="predicted"/>
<evidence type="ECO:0000313" key="2">
    <source>
        <dbReference type="EMBL" id="QQT00421.1"/>
    </source>
</evidence>
<keyword evidence="3" id="KW-1185">Reference proteome</keyword>
<organism evidence="2 3">
    <name type="scientific">Peribacillus psychrosaccharolyticus</name>
    <name type="common">Bacillus psychrosaccharolyticus</name>
    <dbReference type="NCBI Taxonomy" id="1407"/>
    <lineage>
        <taxon>Bacteria</taxon>
        <taxon>Bacillati</taxon>
        <taxon>Bacillota</taxon>
        <taxon>Bacilli</taxon>
        <taxon>Bacillales</taxon>
        <taxon>Bacillaceae</taxon>
        <taxon>Peribacillus</taxon>
    </lineage>
</organism>
<dbReference type="RefSeq" id="WP_040375919.1">
    <property type="nucleotide sequence ID" value="NZ_CP068053.1"/>
</dbReference>
<evidence type="ECO:0000313" key="3">
    <source>
        <dbReference type="Proteomes" id="UP000595254"/>
    </source>
</evidence>
<feature type="domain" description="Beta-lactamase-related" evidence="1">
    <location>
        <begin position="15"/>
        <end position="322"/>
    </location>
</feature>
<dbReference type="Proteomes" id="UP000595254">
    <property type="component" value="Chromosome"/>
</dbReference>
<reference evidence="2 3" key="1">
    <citation type="submission" date="2021-01" db="EMBL/GenBank/DDBJ databases">
        <title>FDA dAtabase for Regulatory Grade micrObial Sequences (FDA-ARGOS): Supporting development and validation of Infectious Disease Dx tests.</title>
        <authorList>
            <person name="Nelson B."/>
            <person name="Plummer A."/>
            <person name="Tallon L."/>
            <person name="Sadzewicz L."/>
            <person name="Zhao X."/>
            <person name="Boylan J."/>
            <person name="Ott S."/>
            <person name="Bowen H."/>
            <person name="Vavikolanu K."/>
            <person name="Mehta A."/>
            <person name="Aluvathingal J."/>
            <person name="Nadendla S."/>
            <person name="Myers T."/>
            <person name="Yan Y."/>
            <person name="Sichtig H."/>
        </authorList>
    </citation>
    <scope>NUCLEOTIDE SEQUENCE [LARGE SCALE GENOMIC DNA]</scope>
    <source>
        <strain evidence="2 3">FDAARGOS_1161</strain>
    </source>
</reference>
<dbReference type="SUPFAM" id="SSF56601">
    <property type="entry name" value="beta-lactamase/transpeptidase-like"/>
    <property type="match status" value="1"/>
</dbReference>
<evidence type="ECO:0000259" key="1">
    <source>
        <dbReference type="Pfam" id="PF00144"/>
    </source>
</evidence>
<accession>A0A974NMG9</accession>
<sequence length="337" mass="37580">MVLTKKLTNQFTELKKHVKHTADSVVCSGGACMVILNDQVVLEDYFGRQSLADQARKVQADTQFHVASVRKTYIGLAAAYAVYTGSISSIDDPVVRYLPMLSSELTAGVTIRHLITHTHGLTKKDNSLIREFPVGTWAYRGVGIEWLTQIIKETTGKTVAELIQTLIIAPLDFKETGWYATKHNQLVEVILQNPNDPSWYTSDSIDGDKMNMYVSARELALFGYLHLNQGVINGKTIVPKEVIELAVSVQSPNFEDRNSPQNGFLWFVKEHQALKTEIGSQVPAGSYQILGYTNTALLVVPEHNLVAVRMLNSFGSPPEYDYLEDIRSFGDTLIRCL</sequence>
<dbReference type="EMBL" id="CP068053">
    <property type="protein sequence ID" value="QQT00421.1"/>
    <property type="molecule type" value="Genomic_DNA"/>
</dbReference>
<dbReference type="Pfam" id="PF00144">
    <property type="entry name" value="Beta-lactamase"/>
    <property type="match status" value="1"/>
</dbReference>
<name>A0A974NMG9_PERPY</name>
<dbReference type="KEGG" id="ppsr:I6J18_23165"/>
<dbReference type="PANTHER" id="PTHR43283:SF7">
    <property type="entry name" value="BETA-LACTAMASE-RELATED DOMAIN-CONTAINING PROTEIN"/>
    <property type="match status" value="1"/>
</dbReference>
<protein>
    <submittedName>
        <fullName evidence="2">Beta-lactamase family protein</fullName>
    </submittedName>
</protein>
<dbReference type="InterPro" id="IPR012338">
    <property type="entry name" value="Beta-lactam/transpept-like"/>
</dbReference>
<gene>
    <name evidence="2" type="ORF">I6J18_23165</name>
</gene>
<dbReference type="InterPro" id="IPR001466">
    <property type="entry name" value="Beta-lactam-related"/>
</dbReference>